<evidence type="ECO:0000256" key="1">
    <source>
        <dbReference type="SAM" id="Coils"/>
    </source>
</evidence>
<name>A0A8S1KZE3_9CILI</name>
<evidence type="ECO:0000313" key="2">
    <source>
        <dbReference type="EMBL" id="CAD8059831.1"/>
    </source>
</evidence>
<dbReference type="Proteomes" id="UP000692954">
    <property type="component" value="Unassembled WGS sequence"/>
</dbReference>
<keyword evidence="3" id="KW-1185">Reference proteome</keyword>
<reference evidence="2" key="1">
    <citation type="submission" date="2021-01" db="EMBL/GenBank/DDBJ databases">
        <authorList>
            <consortium name="Genoscope - CEA"/>
            <person name="William W."/>
        </authorList>
    </citation>
    <scope>NUCLEOTIDE SEQUENCE</scope>
</reference>
<organism evidence="2 3">
    <name type="scientific">Paramecium sonneborni</name>
    <dbReference type="NCBI Taxonomy" id="65129"/>
    <lineage>
        <taxon>Eukaryota</taxon>
        <taxon>Sar</taxon>
        <taxon>Alveolata</taxon>
        <taxon>Ciliophora</taxon>
        <taxon>Intramacronucleata</taxon>
        <taxon>Oligohymenophorea</taxon>
        <taxon>Peniculida</taxon>
        <taxon>Parameciidae</taxon>
        <taxon>Paramecium</taxon>
    </lineage>
</organism>
<comment type="caution">
    <text evidence="2">The sequence shown here is derived from an EMBL/GenBank/DDBJ whole genome shotgun (WGS) entry which is preliminary data.</text>
</comment>
<evidence type="ECO:0008006" key="4">
    <source>
        <dbReference type="Google" id="ProtNLM"/>
    </source>
</evidence>
<gene>
    <name evidence="2" type="ORF">PSON_ATCC_30995.1.T0130474</name>
</gene>
<sequence length="684" mass="81885">MKIKEPFTFQQYVDWAFESNKGTYIHKTQKEQLTKSNNSIMQIEDDQLNDIIWLFRKCQNKNELDNQNKAFTEKQHIIRHVFLFLLILVQKKQDKRKIYTLMNSTAIQYVNEDLKVFIADEKQEILKQAYYSKDFVTVGVHFTQNFKQILDIWRQLKNLPENYQLMHPNSDTDFLCDFPRINTQFNFIQIFKLKEIKKQKENEKKILEQKLQQERLFQSNLRKEQIQFIKLVKIVSIRKPNYFNQQLFLQPNGNLIQGKIWFPINQPDLCPLWLDYNFQIQSFNNFNNLNQELKYYTGFISYQGPVNDYFEPQTYDYDKDTEGVMKTINIQETIYKGGFKNGLFDGKNRVYTFGCLIFYGFFKNGQKHGEGYELDSQQTLTYFRGMYESNFKQGLFVDYKLINYSKREKEFSKIGNWVEYYKNGIKQKEISQQADQVYNVNQNPGRKLLNFNEFEVNNFQLASLLPGGWIKSKIVDILLKQLTSLVNYSNLINQNIHSTQTLFFNCNQCQDIFGSMITYDNDINDKIFQNAFKKHLESNYQQKNQKYDDHMSGQNKIKNIRIVFYLNLDRSHFLSVVYENEKLYLIDSLEDTREPLKIQIQKLLIKYQFEVKDKDNINISQQKNTYDDGIYTIYYISQFIKNQNLTIEQMIGQKFFEISQSKINYLRYQIYQNLKGDGASIMQL</sequence>
<protein>
    <recommendedName>
        <fullName evidence="4">Ubiquitin-like protease family profile domain-containing protein</fullName>
    </recommendedName>
</protein>
<evidence type="ECO:0000313" key="3">
    <source>
        <dbReference type="Proteomes" id="UP000692954"/>
    </source>
</evidence>
<accession>A0A8S1KZE3</accession>
<dbReference type="OrthoDB" id="442460at2759"/>
<dbReference type="AlphaFoldDB" id="A0A8S1KZE3"/>
<dbReference type="EMBL" id="CAJJDN010000013">
    <property type="protein sequence ID" value="CAD8059831.1"/>
    <property type="molecule type" value="Genomic_DNA"/>
</dbReference>
<proteinExistence type="predicted"/>
<feature type="coiled-coil region" evidence="1">
    <location>
        <begin position="190"/>
        <end position="217"/>
    </location>
</feature>
<keyword evidence="1" id="KW-0175">Coiled coil</keyword>